<feature type="domain" description="Glycosyltransferase subfamily 4-like N-terminal" evidence="2">
    <location>
        <begin position="18"/>
        <end position="198"/>
    </location>
</feature>
<dbReference type="PANTHER" id="PTHR12526">
    <property type="entry name" value="GLYCOSYLTRANSFERASE"/>
    <property type="match status" value="1"/>
</dbReference>
<evidence type="ECO:0000313" key="3">
    <source>
        <dbReference type="EMBL" id="EKN10623.1"/>
    </source>
</evidence>
<evidence type="ECO:0008006" key="5">
    <source>
        <dbReference type="Google" id="ProtNLM"/>
    </source>
</evidence>
<dbReference type="InterPro" id="IPR028098">
    <property type="entry name" value="Glyco_trans_4-like_N"/>
</dbReference>
<comment type="caution">
    <text evidence="3">The sequence shown here is derived from an EMBL/GenBank/DDBJ whole genome shotgun (WGS) entry which is preliminary data.</text>
</comment>
<dbReference type="OrthoDB" id="9811902at2"/>
<proteinExistence type="predicted"/>
<dbReference type="EMBL" id="AGZO01000027">
    <property type="protein sequence ID" value="EKN10623.1"/>
    <property type="molecule type" value="Genomic_DNA"/>
</dbReference>
<dbReference type="AlphaFoldDB" id="K6A4L2"/>
<dbReference type="CDD" id="cd03794">
    <property type="entry name" value="GT4_WbuB-like"/>
    <property type="match status" value="1"/>
</dbReference>
<evidence type="ECO:0000259" key="2">
    <source>
        <dbReference type="Pfam" id="PF13439"/>
    </source>
</evidence>
<dbReference type="HOGENOM" id="CLU_009583_11_2_10"/>
<feature type="domain" description="Glycosyl transferase family 1" evidence="1">
    <location>
        <begin position="223"/>
        <end position="381"/>
    </location>
</feature>
<gene>
    <name evidence="3" type="ORF">HMPREF1076_03961</name>
</gene>
<dbReference type="Pfam" id="PF13439">
    <property type="entry name" value="Glyco_transf_4"/>
    <property type="match status" value="1"/>
</dbReference>
<protein>
    <recommendedName>
        <fullName evidence="5">Glycosyl transferase family 1 domain-containing protein</fullName>
    </recommendedName>
</protein>
<dbReference type="GO" id="GO:0016757">
    <property type="term" value="F:glycosyltransferase activity"/>
    <property type="evidence" value="ECO:0007669"/>
    <property type="project" value="InterPro"/>
</dbReference>
<dbReference type="PATRIC" id="fig|999418.3.peg.4035"/>
<dbReference type="Pfam" id="PF00534">
    <property type="entry name" value="Glycos_transf_1"/>
    <property type="match status" value="1"/>
</dbReference>
<accession>K6A4L2</accession>
<evidence type="ECO:0000313" key="4">
    <source>
        <dbReference type="Proteomes" id="UP000006330"/>
    </source>
</evidence>
<reference evidence="3 4" key="1">
    <citation type="submission" date="2012-02" db="EMBL/GenBank/DDBJ databases">
        <title>The Genome Sequence of Parabacteroides goldsteinii CL02T12C30.</title>
        <authorList>
            <consortium name="The Broad Institute Genome Sequencing Platform"/>
            <person name="Earl A."/>
            <person name="Ward D."/>
            <person name="Feldgarden M."/>
            <person name="Gevers D."/>
            <person name="Zitomersky N.L."/>
            <person name="Coyne M.J."/>
            <person name="Comstock L.E."/>
            <person name="Young S.K."/>
            <person name="Zeng Q."/>
            <person name="Gargeya S."/>
            <person name="Fitzgerald M."/>
            <person name="Haas B."/>
            <person name="Abouelleil A."/>
            <person name="Alvarado L."/>
            <person name="Arachchi H.M."/>
            <person name="Berlin A."/>
            <person name="Chapman S.B."/>
            <person name="Gearin G."/>
            <person name="Goldberg J."/>
            <person name="Griggs A."/>
            <person name="Gujja S."/>
            <person name="Hansen M."/>
            <person name="Heiman D."/>
            <person name="Howarth C."/>
            <person name="Larimer J."/>
            <person name="Lui A."/>
            <person name="MacDonald P.J.P."/>
            <person name="McCowen C."/>
            <person name="Montmayeur A."/>
            <person name="Murphy C."/>
            <person name="Neiman D."/>
            <person name="Pearson M."/>
            <person name="Priest M."/>
            <person name="Roberts A."/>
            <person name="Saif S."/>
            <person name="Shea T."/>
            <person name="Sisk P."/>
            <person name="Stolte C."/>
            <person name="Sykes S."/>
            <person name="Wortman J."/>
            <person name="Nusbaum C."/>
            <person name="Birren B."/>
        </authorList>
    </citation>
    <scope>NUCLEOTIDE SEQUENCE [LARGE SCALE GENOMIC DNA]</scope>
    <source>
        <strain evidence="3 4">CL02T12C30</strain>
    </source>
</reference>
<dbReference type="RefSeq" id="WP_007657061.1">
    <property type="nucleotide sequence ID" value="NZ_JH976474.1"/>
</dbReference>
<dbReference type="Gene3D" id="3.40.50.2000">
    <property type="entry name" value="Glycogen Phosphorylase B"/>
    <property type="match status" value="2"/>
</dbReference>
<sequence length="408" mass="46788">MKILIVTQYYYPEQFQINDIAPELVKRGHEVTVLCGVPNYPKGVVFEGYTTKEERQEKEQIYFQQTGVRIVHVDQIPRGRNPLSLLLNYGSFVRNSRKVVKSLSADFDVVLGYQLSPITSMYAAMEYKKRYGAPILYYILDLWPVSAESMLKSKRNPFYRMVANMSQRIYQAADRILVTSRPFMNYLHRVNGIAFDKMGYLPQHASAEMLEMDMDAEENGIADFLFAGNLGKGQRLDVIINAASELGARNDYKVHFVGDGRMRTKLERMVVEKGLQDNFIFYGNQKRQDMPSFYKKADALLITLRGNNEVGDTMPGKLQMYMTTGKPILGAINGAAQEVIRESNCGSCVNAGDYKGLTELMKRFIEHSEKYKEQHVGKNARIYFKENFTLEKYMDGLCGELERMIKQK</sequence>
<organism evidence="3 4">
    <name type="scientific">Parabacteroides goldsteinii CL02T12C30</name>
    <dbReference type="NCBI Taxonomy" id="999418"/>
    <lineage>
        <taxon>Bacteria</taxon>
        <taxon>Pseudomonadati</taxon>
        <taxon>Bacteroidota</taxon>
        <taxon>Bacteroidia</taxon>
        <taxon>Bacteroidales</taxon>
        <taxon>Tannerellaceae</taxon>
        <taxon>Parabacteroides</taxon>
    </lineage>
</organism>
<dbReference type="Proteomes" id="UP000006330">
    <property type="component" value="Unassembled WGS sequence"/>
</dbReference>
<name>K6A4L2_9BACT</name>
<dbReference type="InterPro" id="IPR001296">
    <property type="entry name" value="Glyco_trans_1"/>
</dbReference>
<evidence type="ECO:0000259" key="1">
    <source>
        <dbReference type="Pfam" id="PF00534"/>
    </source>
</evidence>
<dbReference type="SUPFAM" id="SSF53756">
    <property type="entry name" value="UDP-Glycosyltransferase/glycogen phosphorylase"/>
    <property type="match status" value="1"/>
</dbReference>